<feature type="transmembrane region" description="Helical" evidence="5">
    <location>
        <begin position="313"/>
        <end position="334"/>
    </location>
</feature>
<feature type="transmembrane region" description="Helical" evidence="5">
    <location>
        <begin position="21"/>
        <end position="46"/>
    </location>
</feature>
<dbReference type="PANTHER" id="PTHR42770">
    <property type="entry name" value="AMINO ACID TRANSPORTER-RELATED"/>
    <property type="match status" value="1"/>
</dbReference>
<dbReference type="OrthoDB" id="43026at2157"/>
<dbReference type="GO" id="GO:0055085">
    <property type="term" value="P:transmembrane transport"/>
    <property type="evidence" value="ECO:0007669"/>
    <property type="project" value="InterPro"/>
</dbReference>
<dbReference type="PANTHER" id="PTHR42770:SF11">
    <property type="entry name" value="INNER MEMBRANE TRANSPORT PROTEIN YBAT"/>
    <property type="match status" value="1"/>
</dbReference>
<dbReference type="PIRSF" id="PIRSF006060">
    <property type="entry name" value="AA_transporter"/>
    <property type="match status" value="1"/>
</dbReference>
<evidence type="ECO:0000313" key="7">
    <source>
        <dbReference type="EMBL" id="AWR95289.1"/>
    </source>
</evidence>
<keyword evidence="3 5" id="KW-1133">Transmembrane helix</keyword>
<feature type="transmembrane region" description="Helical" evidence="5">
    <location>
        <begin position="402"/>
        <end position="421"/>
    </location>
</feature>
<dbReference type="AlphaFoldDB" id="A0A2U9IH00"/>
<accession>A0A2U9IH00</accession>
<feature type="transmembrane region" description="Helical" evidence="5">
    <location>
        <begin position="52"/>
        <end position="72"/>
    </location>
</feature>
<evidence type="ECO:0000259" key="6">
    <source>
        <dbReference type="Pfam" id="PF00324"/>
    </source>
</evidence>
<name>A0A2U9IH00_9CREN</name>
<dbReference type="InterPro" id="IPR004841">
    <property type="entry name" value="AA-permease/SLC12A_dom"/>
</dbReference>
<dbReference type="GO" id="GO:0016020">
    <property type="term" value="C:membrane"/>
    <property type="evidence" value="ECO:0007669"/>
    <property type="project" value="UniProtKB-SubCell"/>
</dbReference>
<protein>
    <submittedName>
        <fullName evidence="7">APC family permease</fullName>
    </submittedName>
</protein>
<feature type="transmembrane region" description="Helical" evidence="5">
    <location>
        <begin position="102"/>
        <end position="124"/>
    </location>
</feature>
<evidence type="ECO:0000256" key="5">
    <source>
        <dbReference type="SAM" id="Phobius"/>
    </source>
</evidence>
<evidence type="ECO:0000256" key="4">
    <source>
        <dbReference type="ARBA" id="ARBA00023136"/>
    </source>
</evidence>
<proteinExistence type="predicted"/>
<evidence type="ECO:0000256" key="2">
    <source>
        <dbReference type="ARBA" id="ARBA00022692"/>
    </source>
</evidence>
<keyword evidence="2 5" id="KW-0812">Transmembrane</keyword>
<sequence>MIVETNKKVVSKKSKKLSFTDLFFISFGGQAPFISLLTFGTVMIGLVGTAGAFAMIIATIVVLFNGMVVYFLSRRFKRGGGYYIYAFYSLTSRLGLETGWNYILYALAYGGTLLTGGAYVLYTITGFNQTYLALIVSILASALVISGVKVSAKYAMIMSLVEMIALISLSIYFLYVSGWHFYNPIRFSPKLIAAVLFGLGIPTGYGSIAPLAEESNAQKSIGKAAIAVLIFGGALASLFFYSLGAMNFTGNLVSYLLDSFGIVGLIILSFIALNDGTLGGMAYILGNSRTFKAMAEDGRFPKIFTRNIKGKPLFSEILISIIFVLVVTLAVNFLGLYDTFLTLGALAGFGNIFIHTSADFSLIRLASKKLGFRKNIRVLEVSIGIIAVLISLWVLVASLPEISPYIENIFFAWIIGGFLYAEALDMIKGSNEEDKG</sequence>
<evidence type="ECO:0000313" key="8">
    <source>
        <dbReference type="Proteomes" id="UP000248044"/>
    </source>
</evidence>
<feature type="transmembrane region" description="Helical" evidence="5">
    <location>
        <begin position="191"/>
        <end position="212"/>
    </location>
</feature>
<organism evidence="7 8">
    <name type="scientific">Acidianus brierleyi</name>
    <dbReference type="NCBI Taxonomy" id="41673"/>
    <lineage>
        <taxon>Archaea</taxon>
        <taxon>Thermoproteota</taxon>
        <taxon>Thermoprotei</taxon>
        <taxon>Sulfolobales</taxon>
        <taxon>Sulfolobaceae</taxon>
        <taxon>Acidianus</taxon>
    </lineage>
</organism>
<dbReference type="RefSeq" id="WP_110271169.1">
    <property type="nucleotide sequence ID" value="NZ_CP029289.2"/>
</dbReference>
<dbReference type="Pfam" id="PF00324">
    <property type="entry name" value="AA_permease"/>
    <property type="match status" value="1"/>
</dbReference>
<feature type="transmembrane region" description="Helical" evidence="5">
    <location>
        <begin position="224"/>
        <end position="246"/>
    </location>
</feature>
<feature type="transmembrane region" description="Helical" evidence="5">
    <location>
        <begin position="340"/>
        <end position="366"/>
    </location>
</feature>
<evidence type="ECO:0000256" key="1">
    <source>
        <dbReference type="ARBA" id="ARBA00004141"/>
    </source>
</evidence>
<feature type="domain" description="Amino acid permease/ SLC12A" evidence="6">
    <location>
        <begin position="22"/>
        <end position="395"/>
    </location>
</feature>
<dbReference type="Proteomes" id="UP000248044">
    <property type="component" value="Chromosome"/>
</dbReference>
<feature type="transmembrane region" description="Helical" evidence="5">
    <location>
        <begin position="130"/>
        <end position="148"/>
    </location>
</feature>
<feature type="transmembrane region" description="Helical" evidence="5">
    <location>
        <begin position="378"/>
        <end position="396"/>
    </location>
</feature>
<comment type="subcellular location">
    <subcellularLocation>
        <location evidence="1">Membrane</location>
        <topology evidence="1">Multi-pass membrane protein</topology>
    </subcellularLocation>
</comment>
<dbReference type="InterPro" id="IPR050367">
    <property type="entry name" value="APC_superfamily"/>
</dbReference>
<keyword evidence="4 5" id="KW-0472">Membrane</keyword>
<dbReference type="EMBL" id="CP029289">
    <property type="protein sequence ID" value="AWR95289.1"/>
    <property type="molecule type" value="Genomic_DNA"/>
</dbReference>
<keyword evidence="8" id="KW-1185">Reference proteome</keyword>
<gene>
    <name evidence="7" type="ORF">DFR85_12480</name>
</gene>
<evidence type="ECO:0000256" key="3">
    <source>
        <dbReference type="ARBA" id="ARBA00022989"/>
    </source>
</evidence>
<dbReference type="Gene3D" id="1.20.1740.10">
    <property type="entry name" value="Amino acid/polyamine transporter I"/>
    <property type="match status" value="1"/>
</dbReference>
<dbReference type="KEGG" id="abri:DFR85_12480"/>
<reference evidence="7 8" key="1">
    <citation type="submission" date="2018-05" db="EMBL/GenBank/DDBJ databases">
        <title>Complete Genome Sequences of Extremely Thermoacidophilic, Metal-Mobilizing Type-Strain Members of the Archaeal Family Sulfolobaceae: Acidianus brierleyi DSM-1651T, Acidianus sulfidivorans DSM-18786T, Metallosphaera hakonensis DSM-7519T, and Metallosphaera prunae DSM-10039T.</title>
        <authorList>
            <person name="Counts J.A."/>
            <person name="Kelly R.M."/>
        </authorList>
    </citation>
    <scope>NUCLEOTIDE SEQUENCE [LARGE SCALE GENOMIC DNA]</scope>
    <source>
        <strain evidence="7 8">DSM 1651</strain>
    </source>
</reference>
<feature type="transmembrane region" description="Helical" evidence="5">
    <location>
        <begin position="160"/>
        <end position="179"/>
    </location>
</feature>
<dbReference type="GeneID" id="36832986"/>